<feature type="transmembrane region" description="Helical" evidence="1">
    <location>
        <begin position="291"/>
        <end position="310"/>
    </location>
</feature>
<evidence type="ECO:0000313" key="2">
    <source>
        <dbReference type="EMBL" id="MBB4837481.1"/>
    </source>
</evidence>
<evidence type="ECO:0000313" key="3">
    <source>
        <dbReference type="Proteomes" id="UP000575241"/>
    </source>
</evidence>
<feature type="transmembrane region" description="Helical" evidence="1">
    <location>
        <begin position="167"/>
        <end position="194"/>
    </location>
</feature>
<keyword evidence="1" id="KW-1133">Transmembrane helix</keyword>
<keyword evidence="1" id="KW-0812">Transmembrane</keyword>
<dbReference type="Proteomes" id="UP000575241">
    <property type="component" value="Unassembled WGS sequence"/>
</dbReference>
<dbReference type="RefSeq" id="WP_184162113.1">
    <property type="nucleotide sequence ID" value="NZ_JACHLN010000001.1"/>
</dbReference>
<keyword evidence="1" id="KW-0472">Membrane</keyword>
<sequence length="507" mass="56606">MIDMERPELEWWQTRWFALAAILAAAVPLLWPSLPPLLDLPGHMARYRVMLGTDAATLDQWYEFHWRAIGYLGVDVLVYLLAPLLGLEPAVKLIVVAIPMLTVAGILWVSREAHGRVQPAALFALPLAYSMIFLYGFLNYTLAMALALNAFALWLRLGRQQRFRLRAALFVPIAWLIWGAHLFGWLVLGCFAFLSDLMRERAAGRGWIAATWWAGLNCLPLALPFVMLLRWTPGDGAGTSDWLESFRLKPGWVGMVLRDRWEWFDVASVATIGLLLYHAARSPKWRFAPQLGVVTLGLCAAFVAMPFGTAYADARLAPYGVMMALLAVVPRAEASQHDLRRMALIGMVFCLIRIAGTFTSMTIEARDWDRHLAAVEHIPYGSRVAGFVTNNCKPPWALFRKNHLPSMVVVRRGAFANDQFDLGSTGLMHVIAPGVKGYAVDPSEMITNRPCATGAGLRDLRGALAGLPRGRFDYVWLIEPQIDDPRVLAGLSEVWSDGTDHLYRVNR</sequence>
<feature type="transmembrane region" description="Helical" evidence="1">
    <location>
        <begin position="68"/>
        <end position="87"/>
    </location>
</feature>
<keyword evidence="3" id="KW-1185">Reference proteome</keyword>
<protein>
    <recommendedName>
        <fullName evidence="4">Glycosyltransferase RgtA/B/C/D-like domain-containing protein</fullName>
    </recommendedName>
</protein>
<gene>
    <name evidence="2" type="ORF">HNP52_000532</name>
</gene>
<dbReference type="EMBL" id="JACHLN010000001">
    <property type="protein sequence ID" value="MBB4837481.1"/>
    <property type="molecule type" value="Genomic_DNA"/>
</dbReference>
<evidence type="ECO:0000256" key="1">
    <source>
        <dbReference type="SAM" id="Phobius"/>
    </source>
</evidence>
<reference evidence="2 3" key="1">
    <citation type="submission" date="2020-08" db="EMBL/GenBank/DDBJ databases">
        <title>Functional genomics of gut bacteria from endangered species of beetles.</title>
        <authorList>
            <person name="Carlos-Shanley C."/>
        </authorList>
    </citation>
    <scope>NUCLEOTIDE SEQUENCE [LARGE SCALE GENOMIC DNA]</scope>
    <source>
        <strain evidence="2 3">S00224</strain>
    </source>
</reference>
<feature type="transmembrane region" description="Helical" evidence="1">
    <location>
        <begin position="122"/>
        <end position="155"/>
    </location>
</feature>
<feature type="transmembrane region" description="Helical" evidence="1">
    <location>
        <begin position="93"/>
        <end position="110"/>
    </location>
</feature>
<name>A0A7W7NR74_9SPHN</name>
<organism evidence="2 3">
    <name type="scientific">Sphingomonas kyeonggiensis</name>
    <dbReference type="NCBI Taxonomy" id="1268553"/>
    <lineage>
        <taxon>Bacteria</taxon>
        <taxon>Pseudomonadati</taxon>
        <taxon>Pseudomonadota</taxon>
        <taxon>Alphaproteobacteria</taxon>
        <taxon>Sphingomonadales</taxon>
        <taxon>Sphingomonadaceae</taxon>
        <taxon>Sphingomonas</taxon>
    </lineage>
</organism>
<accession>A0A7W7NR74</accession>
<feature type="transmembrane region" description="Helical" evidence="1">
    <location>
        <begin position="16"/>
        <end position="38"/>
    </location>
</feature>
<dbReference type="AlphaFoldDB" id="A0A7W7NR74"/>
<feature type="transmembrane region" description="Helical" evidence="1">
    <location>
        <begin position="206"/>
        <end position="229"/>
    </location>
</feature>
<proteinExistence type="predicted"/>
<comment type="caution">
    <text evidence="2">The sequence shown here is derived from an EMBL/GenBank/DDBJ whole genome shotgun (WGS) entry which is preliminary data.</text>
</comment>
<evidence type="ECO:0008006" key="4">
    <source>
        <dbReference type="Google" id="ProtNLM"/>
    </source>
</evidence>